<keyword evidence="2" id="KW-0539">Nucleus</keyword>
<dbReference type="InterPro" id="IPR015943">
    <property type="entry name" value="WD40/YVTN_repeat-like_dom_sf"/>
</dbReference>
<feature type="domain" description="Small-subunit processome Utp12" evidence="6">
    <location>
        <begin position="467"/>
        <end position="519"/>
    </location>
</feature>
<comment type="subcellular location">
    <subcellularLocation>
        <location evidence="1">Nucleus</location>
    </subcellularLocation>
</comment>
<evidence type="ECO:0000313" key="8">
    <source>
        <dbReference type="Proteomes" id="UP000821853"/>
    </source>
</evidence>
<dbReference type="PROSITE" id="PS50082">
    <property type="entry name" value="WD_REPEATS_2"/>
    <property type="match status" value="1"/>
</dbReference>
<feature type="compositionally biased region" description="Basic residues" evidence="5">
    <location>
        <begin position="433"/>
        <end position="443"/>
    </location>
</feature>
<dbReference type="PANTHER" id="PTHR44267:SF1">
    <property type="entry name" value="WD REPEAT-CONTAINING PROTEIN 43"/>
    <property type="match status" value="1"/>
</dbReference>
<dbReference type="InterPro" id="IPR007148">
    <property type="entry name" value="SSU_processome_Utp12"/>
</dbReference>
<gene>
    <name evidence="7" type="ORF">HPB48_016366</name>
</gene>
<evidence type="ECO:0000259" key="6">
    <source>
        <dbReference type="Pfam" id="PF04003"/>
    </source>
</evidence>
<feature type="region of interest" description="Disordered" evidence="5">
    <location>
        <begin position="398"/>
        <end position="454"/>
    </location>
</feature>
<dbReference type="InterPro" id="IPR036322">
    <property type="entry name" value="WD40_repeat_dom_sf"/>
</dbReference>
<reference evidence="7 8" key="1">
    <citation type="journal article" date="2020" name="Cell">
        <title>Large-Scale Comparative Analyses of Tick Genomes Elucidate Their Genetic Diversity and Vector Capacities.</title>
        <authorList>
            <consortium name="Tick Genome and Microbiome Consortium (TIGMIC)"/>
            <person name="Jia N."/>
            <person name="Wang J."/>
            <person name="Shi W."/>
            <person name="Du L."/>
            <person name="Sun Y."/>
            <person name="Zhan W."/>
            <person name="Jiang J.F."/>
            <person name="Wang Q."/>
            <person name="Zhang B."/>
            <person name="Ji P."/>
            <person name="Bell-Sakyi L."/>
            <person name="Cui X.M."/>
            <person name="Yuan T.T."/>
            <person name="Jiang B.G."/>
            <person name="Yang W.F."/>
            <person name="Lam T.T."/>
            <person name="Chang Q.C."/>
            <person name="Ding S.J."/>
            <person name="Wang X.J."/>
            <person name="Zhu J.G."/>
            <person name="Ruan X.D."/>
            <person name="Zhao L."/>
            <person name="Wei J.T."/>
            <person name="Ye R.Z."/>
            <person name="Que T.C."/>
            <person name="Du C.H."/>
            <person name="Zhou Y.H."/>
            <person name="Cheng J.X."/>
            <person name="Dai P.F."/>
            <person name="Guo W.B."/>
            <person name="Han X.H."/>
            <person name="Huang E.J."/>
            <person name="Li L.F."/>
            <person name="Wei W."/>
            <person name="Gao Y.C."/>
            <person name="Liu J.Z."/>
            <person name="Shao H.Z."/>
            <person name="Wang X."/>
            <person name="Wang C.C."/>
            <person name="Yang T.C."/>
            <person name="Huo Q.B."/>
            <person name="Li W."/>
            <person name="Chen H.Y."/>
            <person name="Chen S.E."/>
            <person name="Zhou L.G."/>
            <person name="Ni X.B."/>
            <person name="Tian J.H."/>
            <person name="Sheng Y."/>
            <person name="Liu T."/>
            <person name="Pan Y.S."/>
            <person name="Xia L.Y."/>
            <person name="Li J."/>
            <person name="Zhao F."/>
            <person name="Cao W.C."/>
        </authorList>
    </citation>
    <scope>NUCLEOTIDE SEQUENCE [LARGE SCALE GENOMIC DNA]</scope>
    <source>
        <strain evidence="7">HaeL-2018</strain>
    </source>
</reference>
<evidence type="ECO:0000256" key="3">
    <source>
        <dbReference type="ARBA" id="ARBA00038335"/>
    </source>
</evidence>
<dbReference type="Pfam" id="PF04003">
    <property type="entry name" value="Utp12"/>
    <property type="match status" value="1"/>
</dbReference>
<dbReference type="GO" id="GO:0000462">
    <property type="term" value="P:maturation of SSU-rRNA from tricistronic rRNA transcript (SSU-rRNA, 5.8S rRNA, LSU-rRNA)"/>
    <property type="evidence" value="ECO:0007669"/>
    <property type="project" value="TreeGrafter"/>
</dbReference>
<dbReference type="PANTHER" id="PTHR44267">
    <property type="entry name" value="WD REPEAT-CONTAINING PROTEIN 43"/>
    <property type="match status" value="1"/>
</dbReference>
<comment type="caution">
    <text evidence="7">The sequence shown here is derived from an EMBL/GenBank/DDBJ whole genome shotgun (WGS) entry which is preliminary data.</text>
</comment>
<organism evidence="7 8">
    <name type="scientific">Haemaphysalis longicornis</name>
    <name type="common">Bush tick</name>
    <dbReference type="NCBI Taxonomy" id="44386"/>
    <lineage>
        <taxon>Eukaryota</taxon>
        <taxon>Metazoa</taxon>
        <taxon>Ecdysozoa</taxon>
        <taxon>Arthropoda</taxon>
        <taxon>Chelicerata</taxon>
        <taxon>Arachnida</taxon>
        <taxon>Acari</taxon>
        <taxon>Parasitiformes</taxon>
        <taxon>Ixodida</taxon>
        <taxon>Ixodoidea</taxon>
        <taxon>Ixodidae</taxon>
        <taxon>Haemaphysalinae</taxon>
        <taxon>Haemaphysalis</taxon>
    </lineage>
</organism>
<dbReference type="AlphaFoldDB" id="A0A9J6GAR7"/>
<dbReference type="InterPro" id="IPR001680">
    <property type="entry name" value="WD40_rpt"/>
</dbReference>
<keyword evidence="8" id="KW-1185">Reference proteome</keyword>
<feature type="repeat" description="WD" evidence="4">
    <location>
        <begin position="152"/>
        <end position="187"/>
    </location>
</feature>
<dbReference type="SMART" id="SM00320">
    <property type="entry name" value="WD40"/>
    <property type="match status" value="2"/>
</dbReference>
<comment type="similarity">
    <text evidence="3">Belongs to the UTP5 family.</text>
</comment>
<protein>
    <recommendedName>
        <fullName evidence="6">Small-subunit processome Utp12 domain-containing protein</fullName>
    </recommendedName>
</protein>
<dbReference type="EMBL" id="JABSTR010000007">
    <property type="protein sequence ID" value="KAH9375486.1"/>
    <property type="molecule type" value="Genomic_DNA"/>
</dbReference>
<evidence type="ECO:0000256" key="2">
    <source>
        <dbReference type="ARBA" id="ARBA00023242"/>
    </source>
</evidence>
<dbReference type="Gene3D" id="2.130.10.10">
    <property type="entry name" value="YVTN repeat-like/Quinoprotein amine dehydrogenase"/>
    <property type="match status" value="1"/>
</dbReference>
<dbReference type="VEuPathDB" id="VectorBase:HLOH_055151"/>
<dbReference type="OMA" id="HIGRSCH"/>
<proteinExistence type="inferred from homology"/>
<keyword evidence="4" id="KW-0853">WD repeat</keyword>
<sequence length="576" mass="63454">MLRFCAAAFATLAVDGASPRSNGTLSASSAKVVRKLRLYVGTSASMTAFLTLPTEQLGEVRTVRWHIGRSCHKTSPRLRGPAAWNYCTRKHFGTLVGHTRAKAYEIEGTKRSRARGVSGILLRLTHRLLATVTTANAHDPQASQLTKRVCHTGGHTGTVNGVSWHAESDSLFSCSDDQHLVHWSVSSCKVKSFPLSLSPHPLKRSKWKADRHSIHAVATIDASTVLSASSSIKWWNVETKTVVMASPEGGQHILISELHALRRGKVLMGVSSPAEAGKMAYLSAVTRSGSLHVFELQLNGRCKTPLQPKFTIQIASEAQNGRAPKPQPVPVLAAAFSQDDALVMCYNSFLRPSFERLSITSPELQAQTWLVRQVQPPVPCTVEDGVSLVKAASAAFEGGDTLAPRSPGAQRPRRPRSRLARSTQLPMEERLRASTRRPSRSRRATASEPPRADNLSQLLLQGLQSDDPKLLNSVLQRTDEMLIKNTVRRLPLSSILSLLKELHKRMHSRGSGARRRMRCFTPLLELLEARTEVFDKVCRLRGRVDLIMSQVAARHEDTKVSMEPLCVVQIGKMDFV</sequence>
<evidence type="ECO:0000256" key="5">
    <source>
        <dbReference type="SAM" id="MobiDB-lite"/>
    </source>
</evidence>
<evidence type="ECO:0000256" key="1">
    <source>
        <dbReference type="ARBA" id="ARBA00004123"/>
    </source>
</evidence>
<name>A0A9J6GAR7_HAELO</name>
<dbReference type="GO" id="GO:0005730">
    <property type="term" value="C:nucleolus"/>
    <property type="evidence" value="ECO:0007669"/>
    <property type="project" value="TreeGrafter"/>
</dbReference>
<accession>A0A9J6GAR7</accession>
<dbReference type="InterPro" id="IPR052414">
    <property type="entry name" value="U3_snoRNA-assoc_WDR"/>
</dbReference>
<dbReference type="SUPFAM" id="SSF50978">
    <property type="entry name" value="WD40 repeat-like"/>
    <property type="match status" value="1"/>
</dbReference>
<evidence type="ECO:0000313" key="7">
    <source>
        <dbReference type="EMBL" id="KAH9375486.1"/>
    </source>
</evidence>
<dbReference type="OrthoDB" id="30195at2759"/>
<evidence type="ECO:0000256" key="4">
    <source>
        <dbReference type="PROSITE-ProRule" id="PRU00221"/>
    </source>
</evidence>
<dbReference type="Proteomes" id="UP000821853">
    <property type="component" value="Chromosome 5"/>
</dbReference>